<reference evidence="2 4" key="1">
    <citation type="journal article" date="2008" name="Science">
        <title>The Physcomitrella genome reveals evolutionary insights into the conquest of land by plants.</title>
        <authorList>
            <person name="Rensing S."/>
            <person name="Lang D."/>
            <person name="Zimmer A."/>
            <person name="Terry A."/>
            <person name="Salamov A."/>
            <person name="Shapiro H."/>
            <person name="Nishiyama T."/>
            <person name="Perroud P.-F."/>
            <person name="Lindquist E."/>
            <person name="Kamisugi Y."/>
            <person name="Tanahashi T."/>
            <person name="Sakakibara K."/>
            <person name="Fujita T."/>
            <person name="Oishi K."/>
            <person name="Shin-I T."/>
            <person name="Kuroki Y."/>
            <person name="Toyoda A."/>
            <person name="Suzuki Y."/>
            <person name="Hashimoto A."/>
            <person name="Yamaguchi K."/>
            <person name="Sugano A."/>
            <person name="Kohara Y."/>
            <person name="Fujiyama A."/>
            <person name="Anterola A."/>
            <person name="Aoki S."/>
            <person name="Ashton N."/>
            <person name="Barbazuk W.B."/>
            <person name="Barker E."/>
            <person name="Bennetzen J."/>
            <person name="Bezanilla M."/>
            <person name="Blankenship R."/>
            <person name="Cho S.H."/>
            <person name="Dutcher S."/>
            <person name="Estelle M."/>
            <person name="Fawcett J.A."/>
            <person name="Gundlach H."/>
            <person name="Hanada K."/>
            <person name="Heyl A."/>
            <person name="Hicks K.A."/>
            <person name="Hugh J."/>
            <person name="Lohr M."/>
            <person name="Mayer K."/>
            <person name="Melkozernov A."/>
            <person name="Murata T."/>
            <person name="Nelson D."/>
            <person name="Pils B."/>
            <person name="Prigge M."/>
            <person name="Reiss B."/>
            <person name="Renner T."/>
            <person name="Rombauts S."/>
            <person name="Rushton P."/>
            <person name="Sanderfoot A."/>
            <person name="Schween G."/>
            <person name="Shiu S.-H."/>
            <person name="Stueber K."/>
            <person name="Theodoulou F.L."/>
            <person name="Tu H."/>
            <person name="Van de Peer Y."/>
            <person name="Verrier P.J."/>
            <person name="Waters E."/>
            <person name="Wood A."/>
            <person name="Yang L."/>
            <person name="Cove D."/>
            <person name="Cuming A."/>
            <person name="Hasebe M."/>
            <person name="Lucas S."/>
            <person name="Mishler D.B."/>
            <person name="Reski R."/>
            <person name="Grigoriev I."/>
            <person name="Quatrano R.S."/>
            <person name="Boore J.L."/>
        </authorList>
    </citation>
    <scope>NUCLEOTIDE SEQUENCE [LARGE SCALE GENOMIC DNA]</scope>
    <source>
        <strain evidence="3 4">cv. Gransden 2004</strain>
    </source>
</reference>
<sequence>MIVLPKQARKAIQHHGACSIGHHSGVASGSQVKRLSHSLNWSPAISQSVPGSHLPQCSGPQQHPRLSTGARGPTLLPVAAAKPTAESQSNSVEPVIPL</sequence>
<organism evidence="2">
    <name type="scientific">Physcomitrium patens</name>
    <name type="common">Spreading-leaved earth moss</name>
    <name type="synonym">Physcomitrella patens</name>
    <dbReference type="NCBI Taxonomy" id="3218"/>
    <lineage>
        <taxon>Eukaryota</taxon>
        <taxon>Viridiplantae</taxon>
        <taxon>Streptophyta</taxon>
        <taxon>Embryophyta</taxon>
        <taxon>Bryophyta</taxon>
        <taxon>Bryophytina</taxon>
        <taxon>Bryopsida</taxon>
        <taxon>Funariidae</taxon>
        <taxon>Funariales</taxon>
        <taxon>Funariaceae</taxon>
        <taxon>Physcomitrium</taxon>
    </lineage>
</organism>
<evidence type="ECO:0000313" key="4">
    <source>
        <dbReference type="Proteomes" id="UP000006727"/>
    </source>
</evidence>
<reference evidence="3" key="3">
    <citation type="submission" date="2020-12" db="UniProtKB">
        <authorList>
            <consortium name="EnsemblPlants"/>
        </authorList>
    </citation>
    <scope>IDENTIFICATION</scope>
</reference>
<evidence type="ECO:0000313" key="3">
    <source>
        <dbReference type="EnsemblPlants" id="PAC:32943968.CDS.1"/>
    </source>
</evidence>
<dbReference type="EnsemblPlants" id="Pp3c3_7060V3.1">
    <property type="protein sequence ID" value="PAC:32943968.CDS.1"/>
    <property type="gene ID" value="Pp3c3_7060"/>
</dbReference>
<accession>A0A2K1KTK6</accession>
<reference evidence="2 4" key="2">
    <citation type="journal article" date="2018" name="Plant J.">
        <title>The Physcomitrella patens chromosome-scale assembly reveals moss genome structure and evolution.</title>
        <authorList>
            <person name="Lang D."/>
            <person name="Ullrich K.K."/>
            <person name="Murat F."/>
            <person name="Fuchs J."/>
            <person name="Jenkins J."/>
            <person name="Haas F.B."/>
            <person name="Piednoel M."/>
            <person name="Gundlach H."/>
            <person name="Van Bel M."/>
            <person name="Meyberg R."/>
            <person name="Vives C."/>
            <person name="Morata J."/>
            <person name="Symeonidi A."/>
            <person name="Hiss M."/>
            <person name="Muchero W."/>
            <person name="Kamisugi Y."/>
            <person name="Saleh O."/>
            <person name="Blanc G."/>
            <person name="Decker E.L."/>
            <person name="van Gessel N."/>
            <person name="Grimwood J."/>
            <person name="Hayes R.D."/>
            <person name="Graham S.W."/>
            <person name="Gunter L.E."/>
            <person name="McDaniel S.F."/>
            <person name="Hoernstein S.N.W."/>
            <person name="Larsson A."/>
            <person name="Li F.W."/>
            <person name="Perroud P.F."/>
            <person name="Phillips J."/>
            <person name="Ranjan P."/>
            <person name="Rokshar D.S."/>
            <person name="Rothfels C.J."/>
            <person name="Schneider L."/>
            <person name="Shu S."/>
            <person name="Stevenson D.W."/>
            <person name="Thummler F."/>
            <person name="Tillich M."/>
            <person name="Villarreal Aguilar J.C."/>
            <person name="Widiez T."/>
            <person name="Wong G.K."/>
            <person name="Wymore A."/>
            <person name="Zhang Y."/>
            <person name="Zimmer A.D."/>
            <person name="Quatrano R.S."/>
            <person name="Mayer K.F.X."/>
            <person name="Goodstein D."/>
            <person name="Casacuberta J.M."/>
            <person name="Vandepoele K."/>
            <person name="Reski R."/>
            <person name="Cuming A.C."/>
            <person name="Tuskan G.A."/>
            <person name="Maumus F."/>
            <person name="Salse J."/>
            <person name="Schmutz J."/>
            <person name="Rensing S.A."/>
        </authorList>
    </citation>
    <scope>NUCLEOTIDE SEQUENCE [LARGE SCALE GENOMIC DNA]</scope>
    <source>
        <strain evidence="3 4">cv. Gransden 2004</strain>
    </source>
</reference>
<proteinExistence type="predicted"/>
<name>A0A2K1KTK6_PHYPA</name>
<evidence type="ECO:0000313" key="2">
    <source>
        <dbReference type="EMBL" id="PNR57112.1"/>
    </source>
</evidence>
<dbReference type="Proteomes" id="UP000006727">
    <property type="component" value="Chromosome 3"/>
</dbReference>
<dbReference type="EMBL" id="ABEU02000003">
    <property type="protein sequence ID" value="PNR57112.1"/>
    <property type="molecule type" value="Genomic_DNA"/>
</dbReference>
<feature type="region of interest" description="Disordered" evidence="1">
    <location>
        <begin position="43"/>
        <end position="98"/>
    </location>
</feature>
<dbReference type="PaxDb" id="3218-PP1S296_2V6.1"/>
<dbReference type="Gramene" id="Pp3c3_7060V3.2">
    <property type="protein sequence ID" value="PAC:32943969.CDS.1"/>
    <property type="gene ID" value="Pp3c3_7060"/>
</dbReference>
<dbReference type="InParanoid" id="A0A2K1KTK6"/>
<keyword evidence="4" id="KW-1185">Reference proteome</keyword>
<evidence type="ECO:0000256" key="1">
    <source>
        <dbReference type="SAM" id="MobiDB-lite"/>
    </source>
</evidence>
<gene>
    <name evidence="2" type="ORF">PHYPA_004105</name>
</gene>
<dbReference type="AlphaFoldDB" id="A0A2K1KTK6"/>
<dbReference type="EnsemblPlants" id="Pp3c3_7060V3.2">
    <property type="protein sequence ID" value="PAC:32943969.CDS.1"/>
    <property type="gene ID" value="Pp3c3_7060"/>
</dbReference>
<protein>
    <submittedName>
        <fullName evidence="2 3">Uncharacterized protein</fullName>
    </submittedName>
</protein>
<dbReference type="Gramene" id="Pp3c3_7060V3.1">
    <property type="protein sequence ID" value="PAC:32943968.CDS.1"/>
    <property type="gene ID" value="Pp3c3_7060"/>
</dbReference>